<evidence type="ECO:0000259" key="1">
    <source>
        <dbReference type="Pfam" id="PF16325"/>
    </source>
</evidence>
<dbReference type="Pfam" id="PF16325">
    <property type="entry name" value="Peptidase_U32_C"/>
    <property type="match status" value="1"/>
</dbReference>
<feature type="domain" description="Peptidase family U32 C-terminal" evidence="1">
    <location>
        <begin position="3"/>
        <end position="83"/>
    </location>
</feature>
<sequence length="89" mass="10389">MKEYTYLGFVEELTPEGMAQITQRNKFSVGEKIEVMKPDGRNLEVTVRRILNEEGEEVESAPHPQQRLYVDVGVTFQPYDILRRQEETT</sequence>
<dbReference type="InterPro" id="IPR032525">
    <property type="entry name" value="Peptidase_U32_C"/>
</dbReference>
<organism evidence="2 3">
    <name type="scientific">Blautia hydrogenotrophica (strain DSM 10507 / JCM 14656 / S5a33)</name>
    <name type="common">Ruminococcus hydrogenotrophicus</name>
    <dbReference type="NCBI Taxonomy" id="476272"/>
    <lineage>
        <taxon>Bacteria</taxon>
        <taxon>Bacillati</taxon>
        <taxon>Bacillota</taxon>
        <taxon>Clostridia</taxon>
        <taxon>Lachnospirales</taxon>
        <taxon>Lachnospiraceae</taxon>
        <taxon>Blautia</taxon>
    </lineage>
</organism>
<reference evidence="2 3" key="1">
    <citation type="submission" date="2009-01" db="EMBL/GenBank/DDBJ databases">
        <authorList>
            <person name="Fulton L."/>
            <person name="Clifton S."/>
            <person name="Fulton B."/>
            <person name="Xu J."/>
            <person name="Minx P."/>
            <person name="Pepin K.H."/>
            <person name="Johnson M."/>
            <person name="Bhonagiri V."/>
            <person name="Nash W.E."/>
            <person name="Mardis E.R."/>
            <person name="Wilson R.K."/>
        </authorList>
    </citation>
    <scope>NUCLEOTIDE SEQUENCE [LARGE SCALE GENOMIC DNA]</scope>
    <source>
        <strain evidence="3">DSM 10507 / JCM 14656 / S5a33</strain>
    </source>
</reference>
<evidence type="ECO:0000313" key="2">
    <source>
        <dbReference type="EMBL" id="EEG48190.1"/>
    </source>
</evidence>
<accession>C0CPZ6</accession>
<proteinExistence type="predicted"/>
<dbReference type="Proteomes" id="UP000003100">
    <property type="component" value="Unassembled WGS sequence"/>
</dbReference>
<gene>
    <name evidence="2" type="ORF">RUMHYD_02948</name>
</gene>
<protein>
    <recommendedName>
        <fullName evidence="1">Peptidase family U32 C-terminal domain-containing protein</fullName>
    </recommendedName>
</protein>
<dbReference type="EMBL" id="ACBZ01000160">
    <property type="protein sequence ID" value="EEG48190.1"/>
    <property type="molecule type" value="Genomic_DNA"/>
</dbReference>
<dbReference type="eggNOG" id="COG0826">
    <property type="taxonomic scope" value="Bacteria"/>
</dbReference>
<dbReference type="AlphaFoldDB" id="C0CPZ6"/>
<reference evidence="2 3" key="2">
    <citation type="submission" date="2009-02" db="EMBL/GenBank/DDBJ databases">
        <title>Draft genome sequence of Blautia hydrogenotrophica DSM 10507 (Ruminococcus hydrogenotrophicus DSM 10507).</title>
        <authorList>
            <person name="Sudarsanam P."/>
            <person name="Ley R."/>
            <person name="Guruge J."/>
            <person name="Turnbaugh P.J."/>
            <person name="Mahowald M."/>
            <person name="Liep D."/>
            <person name="Gordon J."/>
        </authorList>
    </citation>
    <scope>NUCLEOTIDE SEQUENCE [LARGE SCALE GENOMIC DNA]</scope>
    <source>
        <strain evidence="3">DSM 10507 / JCM 14656 / S5a33</strain>
    </source>
</reference>
<dbReference type="HOGENOM" id="CLU_2448723_0_0_9"/>
<dbReference type="PATRIC" id="fig|476272.21.peg.1082"/>
<evidence type="ECO:0000313" key="3">
    <source>
        <dbReference type="Proteomes" id="UP000003100"/>
    </source>
</evidence>
<dbReference type="Gene3D" id="2.40.30.10">
    <property type="entry name" value="Translation factors"/>
    <property type="match status" value="1"/>
</dbReference>
<keyword evidence="3" id="KW-1185">Reference proteome</keyword>
<name>C0CPZ6_BLAHS</name>
<comment type="caution">
    <text evidence="2">The sequence shown here is derived from an EMBL/GenBank/DDBJ whole genome shotgun (WGS) entry which is preliminary data.</text>
</comment>